<dbReference type="PANTHER" id="PTHR42964:SF1">
    <property type="entry name" value="POLYKETIDE BIOSYNTHESIS ENOYL-COA HYDRATASE PKSH-RELATED"/>
    <property type="match status" value="1"/>
</dbReference>
<dbReference type="InterPro" id="IPR018376">
    <property type="entry name" value="Enoyl-CoA_hyd/isom_CS"/>
</dbReference>
<reference evidence="4 5" key="1">
    <citation type="submission" date="2017-09" db="EMBL/GenBank/DDBJ databases">
        <authorList>
            <person name="Lee N."/>
            <person name="Cho B.-K."/>
        </authorList>
    </citation>
    <scope>NUCLEOTIDE SEQUENCE [LARGE SCALE GENOMIC DNA]</scope>
    <source>
        <strain evidence="4 5">ATCC 13879</strain>
    </source>
</reference>
<feature type="region of interest" description="Disordered" evidence="3">
    <location>
        <begin position="1"/>
        <end position="25"/>
    </location>
</feature>
<dbReference type="RefSeq" id="WP_079060964.1">
    <property type="nucleotide sequence ID" value="NZ_CP023697.1"/>
</dbReference>
<dbReference type="PANTHER" id="PTHR42964">
    <property type="entry name" value="ENOYL-COA HYDRATASE"/>
    <property type="match status" value="1"/>
</dbReference>
<feature type="compositionally biased region" description="Basic and acidic residues" evidence="3">
    <location>
        <begin position="14"/>
        <end position="25"/>
    </location>
</feature>
<evidence type="ECO:0000256" key="2">
    <source>
        <dbReference type="RuleBase" id="RU003707"/>
    </source>
</evidence>
<accession>A0ABX6B492</accession>
<protein>
    <submittedName>
        <fullName evidence="4">Enoyl-CoA hydratase/isomerase family protein</fullName>
    </submittedName>
</protein>
<proteinExistence type="inferred from homology"/>
<evidence type="ECO:0000313" key="4">
    <source>
        <dbReference type="EMBL" id="QEV09873.1"/>
    </source>
</evidence>
<gene>
    <name evidence="4" type="ORF">CP972_33490</name>
</gene>
<dbReference type="Pfam" id="PF00378">
    <property type="entry name" value="ECH_1"/>
    <property type="match status" value="1"/>
</dbReference>
<dbReference type="CDD" id="cd06558">
    <property type="entry name" value="crotonase-like"/>
    <property type="match status" value="1"/>
</dbReference>
<evidence type="ECO:0000256" key="3">
    <source>
        <dbReference type="SAM" id="MobiDB-lite"/>
    </source>
</evidence>
<comment type="similarity">
    <text evidence="1 2">Belongs to the enoyl-CoA hydratase/isomerase family.</text>
</comment>
<dbReference type="GeneID" id="95539387"/>
<evidence type="ECO:0000313" key="5">
    <source>
        <dbReference type="Proteomes" id="UP000326041"/>
    </source>
</evidence>
<dbReference type="PROSITE" id="PS00166">
    <property type="entry name" value="ENOYL_COA_HYDRATASE"/>
    <property type="match status" value="1"/>
</dbReference>
<dbReference type="Proteomes" id="UP000326041">
    <property type="component" value="Chromosome"/>
</dbReference>
<organism evidence="4 5">
    <name type="scientific">Streptomyces prasinus</name>
    <dbReference type="NCBI Taxonomy" id="67345"/>
    <lineage>
        <taxon>Bacteria</taxon>
        <taxon>Bacillati</taxon>
        <taxon>Actinomycetota</taxon>
        <taxon>Actinomycetes</taxon>
        <taxon>Kitasatosporales</taxon>
        <taxon>Streptomycetaceae</taxon>
        <taxon>Streptomyces</taxon>
    </lineage>
</organism>
<name>A0ABX6B492_9ACTN</name>
<evidence type="ECO:0000256" key="1">
    <source>
        <dbReference type="ARBA" id="ARBA00005254"/>
    </source>
</evidence>
<dbReference type="InterPro" id="IPR051683">
    <property type="entry name" value="Enoyl-CoA_Hydratase/Isomerase"/>
</dbReference>
<dbReference type="InterPro" id="IPR029045">
    <property type="entry name" value="ClpP/crotonase-like_dom_sf"/>
</dbReference>
<sequence>MNTPLLSDDPDDPDALHDPDDPDDRILKTLRTRRRGPVLTVELNVPERGNVVDEAMLDDLLSVLDDQDPSVRVLVLTAAGQDFCLGGDREEFAGHLAQDPTGNGIRVSGVKARRVCDALTSHPAVTIARVQGRAVGAGFALALACDLRVGADTATFRLPELALGLPTAWGGLLPRLISEVGAASVREFILTGRPLTAQEALGLSVLQRVVPEDALDAAVDKWARPLLRRSPPAVRVTKTLLNSLTASTRLADASVLDPELMAAVASEVHHMRTPR</sequence>
<keyword evidence="5" id="KW-1185">Reference proteome</keyword>
<dbReference type="InterPro" id="IPR001753">
    <property type="entry name" value="Enoyl-CoA_hydra/iso"/>
</dbReference>
<dbReference type="Gene3D" id="3.90.226.10">
    <property type="entry name" value="2-enoyl-CoA Hydratase, Chain A, domain 1"/>
    <property type="match status" value="1"/>
</dbReference>
<dbReference type="EMBL" id="CP023697">
    <property type="protein sequence ID" value="QEV09873.1"/>
    <property type="molecule type" value="Genomic_DNA"/>
</dbReference>
<dbReference type="SUPFAM" id="SSF52096">
    <property type="entry name" value="ClpP/crotonase"/>
    <property type="match status" value="1"/>
</dbReference>